<dbReference type="PRINTS" id="PR00196">
    <property type="entry name" value="ANNEXIN"/>
</dbReference>
<dbReference type="GO" id="GO:0009651">
    <property type="term" value="P:response to salt stress"/>
    <property type="evidence" value="ECO:0007669"/>
    <property type="project" value="TreeGrafter"/>
</dbReference>
<keyword evidence="2 7" id="KW-0677">Repeat</keyword>
<keyword evidence="9" id="KW-1185">Reference proteome</keyword>
<comment type="similarity">
    <text evidence="7">Belongs to the annexin family.</text>
</comment>
<dbReference type="Pfam" id="PF00191">
    <property type="entry name" value="Annexin"/>
    <property type="match status" value="3"/>
</dbReference>
<keyword evidence="1 6" id="KW-0479">Metal-binding</keyword>
<dbReference type="PANTHER" id="PTHR10502:SF99">
    <property type="entry name" value="ANNEXIN D3"/>
    <property type="match status" value="1"/>
</dbReference>
<dbReference type="InterPro" id="IPR018252">
    <property type="entry name" value="Annexin_repeat_CS"/>
</dbReference>
<dbReference type="SMART" id="SM00335">
    <property type="entry name" value="ANX"/>
    <property type="match status" value="4"/>
</dbReference>
<evidence type="ECO:0000256" key="1">
    <source>
        <dbReference type="ARBA" id="ARBA00022723"/>
    </source>
</evidence>
<dbReference type="GO" id="GO:0009408">
    <property type="term" value="P:response to heat"/>
    <property type="evidence" value="ECO:0007669"/>
    <property type="project" value="TreeGrafter"/>
</dbReference>
<dbReference type="GO" id="GO:0001786">
    <property type="term" value="F:phosphatidylserine binding"/>
    <property type="evidence" value="ECO:0007669"/>
    <property type="project" value="TreeGrafter"/>
</dbReference>
<dbReference type="InterPro" id="IPR001464">
    <property type="entry name" value="Annexin"/>
</dbReference>
<evidence type="ECO:0000256" key="7">
    <source>
        <dbReference type="RuleBase" id="RU003540"/>
    </source>
</evidence>
<dbReference type="SUPFAM" id="SSF47874">
    <property type="entry name" value="Annexin"/>
    <property type="match status" value="1"/>
</dbReference>
<dbReference type="InterPro" id="IPR018502">
    <property type="entry name" value="Annexin_repeat"/>
</dbReference>
<feature type="binding site" evidence="6">
    <location>
        <position position="28"/>
    </location>
    <ligand>
        <name>Ca(2+)</name>
        <dbReference type="ChEBI" id="CHEBI:29108"/>
        <label>1</label>
    </ligand>
</feature>
<feature type="binding site" evidence="6">
    <location>
        <position position="301"/>
    </location>
    <ligand>
        <name>Ca(2+)</name>
        <dbReference type="ChEBI" id="CHEBI:29108"/>
        <label>1</label>
    </ligand>
</feature>
<evidence type="ECO:0000256" key="2">
    <source>
        <dbReference type="ARBA" id="ARBA00022737"/>
    </source>
</evidence>
<keyword evidence="4 7" id="KW-0041">Annexin</keyword>
<dbReference type="PANTHER" id="PTHR10502">
    <property type="entry name" value="ANNEXIN"/>
    <property type="match status" value="1"/>
</dbReference>
<dbReference type="GO" id="GO:0005886">
    <property type="term" value="C:plasma membrane"/>
    <property type="evidence" value="ECO:0007669"/>
    <property type="project" value="TreeGrafter"/>
</dbReference>
<feature type="binding site" evidence="6">
    <location>
        <position position="26"/>
    </location>
    <ligand>
        <name>Ca(2+)</name>
        <dbReference type="ChEBI" id="CHEBI:29108"/>
        <label>1</label>
    </ligand>
</feature>
<evidence type="ECO:0000256" key="3">
    <source>
        <dbReference type="ARBA" id="ARBA00022837"/>
    </source>
</evidence>
<evidence type="ECO:0000313" key="8">
    <source>
        <dbReference type="EMBL" id="KAJ8900168.1"/>
    </source>
</evidence>
<evidence type="ECO:0000256" key="5">
    <source>
        <dbReference type="ARBA" id="ARBA00023302"/>
    </source>
</evidence>
<sequence>MATLWLLDDVPSPTQDSETLRKAVQGFGTDEEAIILTLGRRNASQRREIREKYQQLYKEHLIDRLYSELSGDFRKAVMLWTYDPPERDAILANETLRARRKGPKELQVIVEIACASSPHHLMAVRQAYCSRFDGSIEEDIASLVPLPLKKILVGLVSSFRYDKELVNADVANSEAEILHNAIKMKQLDNDDLVYVLSTRSFSQIRATFKSYEQRFGNHIHEDIKASGNGTLESLLGVVIWCIDTPEKHFAEVIRTSILGLGTDEDSLTRAIVTRAEIDLKKVRAEYLKMYKSSLDNDVTGDTSGDYRRFLMTLLGSKR</sequence>
<feature type="binding site" evidence="6">
    <location>
        <position position="302"/>
    </location>
    <ligand>
        <name>Ca(2+)</name>
        <dbReference type="ChEBI" id="CHEBI:29108"/>
        <label>1</label>
    </ligand>
</feature>
<gene>
    <name evidence="8" type="ORF">K2173_024808</name>
</gene>
<dbReference type="PROSITE" id="PS00223">
    <property type="entry name" value="ANNEXIN_1"/>
    <property type="match status" value="1"/>
</dbReference>
<dbReference type="GO" id="GO:0005544">
    <property type="term" value="F:calcium-dependent phospholipid binding"/>
    <property type="evidence" value="ECO:0007669"/>
    <property type="project" value="UniProtKB-KW"/>
</dbReference>
<dbReference type="EMBL" id="JAIWQS010000008">
    <property type="protein sequence ID" value="KAJ8900168.1"/>
    <property type="molecule type" value="Genomic_DNA"/>
</dbReference>
<dbReference type="PRINTS" id="PR01814">
    <property type="entry name" value="ANNEXINPLANT"/>
</dbReference>
<protein>
    <recommendedName>
        <fullName evidence="7">Annexin</fullName>
    </recommendedName>
</protein>
<dbReference type="AlphaFoldDB" id="A0AAV8UCM7"/>
<dbReference type="GO" id="GO:0005509">
    <property type="term" value="F:calcium ion binding"/>
    <property type="evidence" value="ECO:0007669"/>
    <property type="project" value="InterPro"/>
</dbReference>
<proteinExistence type="inferred from homology"/>
<accession>A0AAV8UCM7</accession>
<evidence type="ECO:0000256" key="4">
    <source>
        <dbReference type="ARBA" id="ARBA00023216"/>
    </source>
</evidence>
<keyword evidence="5 7" id="KW-0111">Calcium/phospholipid-binding</keyword>
<dbReference type="PROSITE" id="PS51897">
    <property type="entry name" value="ANNEXIN_2"/>
    <property type="match status" value="3"/>
</dbReference>
<keyword evidence="3 6" id="KW-0106">Calcium</keyword>
<organism evidence="8 9">
    <name type="scientific">Erythroxylum novogranatense</name>
    <dbReference type="NCBI Taxonomy" id="1862640"/>
    <lineage>
        <taxon>Eukaryota</taxon>
        <taxon>Viridiplantae</taxon>
        <taxon>Streptophyta</taxon>
        <taxon>Embryophyta</taxon>
        <taxon>Tracheophyta</taxon>
        <taxon>Spermatophyta</taxon>
        <taxon>Magnoliopsida</taxon>
        <taxon>eudicotyledons</taxon>
        <taxon>Gunneridae</taxon>
        <taxon>Pentapetalae</taxon>
        <taxon>rosids</taxon>
        <taxon>fabids</taxon>
        <taxon>Malpighiales</taxon>
        <taxon>Erythroxylaceae</taxon>
        <taxon>Erythroxylum</taxon>
    </lineage>
</organism>
<dbReference type="FunFam" id="1.10.220.10:FF:000008">
    <property type="entry name" value="Annexin"/>
    <property type="match status" value="1"/>
</dbReference>
<evidence type="ECO:0000256" key="6">
    <source>
        <dbReference type="PIRSR" id="PIRSR609118-1"/>
    </source>
</evidence>
<dbReference type="GO" id="GO:0005737">
    <property type="term" value="C:cytoplasm"/>
    <property type="evidence" value="ECO:0007669"/>
    <property type="project" value="TreeGrafter"/>
</dbReference>
<dbReference type="FunFam" id="1.10.220.10:FF:000006">
    <property type="entry name" value="Annexin"/>
    <property type="match status" value="1"/>
</dbReference>
<dbReference type="Proteomes" id="UP001159364">
    <property type="component" value="Linkage Group LG08"/>
</dbReference>
<reference evidence="8 9" key="1">
    <citation type="submission" date="2021-09" db="EMBL/GenBank/DDBJ databases">
        <title>Genomic insights and catalytic innovation underlie evolution of tropane alkaloids biosynthesis.</title>
        <authorList>
            <person name="Wang Y.-J."/>
            <person name="Tian T."/>
            <person name="Huang J.-P."/>
            <person name="Huang S.-X."/>
        </authorList>
    </citation>
    <scope>NUCLEOTIDE SEQUENCE [LARGE SCALE GENOMIC DNA]</scope>
    <source>
        <strain evidence="8">KIB-2018</strain>
        <tissue evidence="8">Leaf</tissue>
    </source>
</reference>
<feature type="binding site" evidence="6">
    <location>
        <position position="257"/>
    </location>
    <ligand>
        <name>Ca(2+)</name>
        <dbReference type="ChEBI" id="CHEBI:29108"/>
        <label>2</label>
    </ligand>
</feature>
<dbReference type="Gene3D" id="1.10.220.10">
    <property type="entry name" value="Annexin"/>
    <property type="match status" value="4"/>
</dbReference>
<evidence type="ECO:0000313" key="9">
    <source>
        <dbReference type="Proteomes" id="UP001159364"/>
    </source>
</evidence>
<dbReference type="InterPro" id="IPR009118">
    <property type="entry name" value="AnnexinD_plant"/>
</dbReference>
<comment type="domain">
    <text evidence="7">A pair of annexin repeats may form one binding site for calcium and phospholipid.</text>
</comment>
<dbReference type="InterPro" id="IPR037104">
    <property type="entry name" value="Annexin_sf"/>
</dbReference>
<dbReference type="FunFam" id="1.10.220.10:FF:000001">
    <property type="entry name" value="Annexin"/>
    <property type="match status" value="1"/>
</dbReference>
<feature type="binding site" evidence="6">
    <location>
        <position position="261"/>
    </location>
    <ligand>
        <name>Ca(2+)</name>
        <dbReference type="ChEBI" id="CHEBI:29108"/>
        <label>1</label>
    </ligand>
</feature>
<dbReference type="FunFam" id="1.10.220.10:FF:000009">
    <property type="entry name" value="Annexin"/>
    <property type="match status" value="1"/>
</dbReference>
<dbReference type="GO" id="GO:0009414">
    <property type="term" value="P:response to water deprivation"/>
    <property type="evidence" value="ECO:0007669"/>
    <property type="project" value="TreeGrafter"/>
</dbReference>
<feature type="binding site" evidence="6">
    <location>
        <position position="68"/>
    </location>
    <ligand>
        <name>Ca(2+)</name>
        <dbReference type="ChEBI" id="CHEBI:29108"/>
        <label>1</label>
    </ligand>
</feature>
<dbReference type="GO" id="GO:0009409">
    <property type="term" value="P:response to cold"/>
    <property type="evidence" value="ECO:0007669"/>
    <property type="project" value="TreeGrafter"/>
</dbReference>
<name>A0AAV8UCM7_9ROSI</name>
<comment type="caution">
    <text evidence="8">The sequence shown here is derived from an EMBL/GenBank/DDBJ whole genome shotgun (WGS) entry which is preliminary data.</text>
</comment>